<evidence type="ECO:0000313" key="1">
    <source>
        <dbReference type="EMBL" id="KEZ90471.1"/>
    </source>
</evidence>
<dbReference type="SUPFAM" id="SSF48371">
    <property type="entry name" value="ARM repeat"/>
    <property type="match status" value="1"/>
</dbReference>
<sequence length="152" mass="17663">MEEIEELVNGLRNQDHNYAYQCLKQLEEECGHSDTVYPYFDFFTEMLHDPNSYVRTRGIILIAANAKWDKENRIDEIIDELLMHVMDEKPVTARQCIKVLPQIAASKRLLAECIIDALETANPQRYKSSMQTLICKDIQNALESINCVQREI</sequence>
<comment type="caution">
    <text evidence="1">The sequence shown here is derived from an EMBL/GenBank/DDBJ whole genome shotgun (WGS) entry which is preliminary data.</text>
</comment>
<organism evidence="1 2">
    <name type="scientific">Lacrimispora celerecrescens</name>
    <dbReference type="NCBI Taxonomy" id="29354"/>
    <lineage>
        <taxon>Bacteria</taxon>
        <taxon>Bacillati</taxon>
        <taxon>Bacillota</taxon>
        <taxon>Clostridia</taxon>
        <taxon>Lachnospirales</taxon>
        <taxon>Lachnospiraceae</taxon>
        <taxon>Lacrimispora</taxon>
    </lineage>
</organism>
<dbReference type="InterPro" id="IPR011989">
    <property type="entry name" value="ARM-like"/>
</dbReference>
<dbReference type="OrthoDB" id="1951221at2"/>
<dbReference type="InterPro" id="IPR016024">
    <property type="entry name" value="ARM-type_fold"/>
</dbReference>
<keyword evidence="2" id="KW-1185">Reference proteome</keyword>
<proteinExistence type="predicted"/>
<dbReference type="EMBL" id="JPME01000011">
    <property type="protein sequence ID" value="KEZ90471.1"/>
    <property type="molecule type" value="Genomic_DNA"/>
</dbReference>
<gene>
    <name evidence="1" type="ORF">IO98_09175</name>
</gene>
<dbReference type="Proteomes" id="UP000028525">
    <property type="component" value="Unassembled WGS sequence"/>
</dbReference>
<dbReference type="STRING" id="29354.IO98_09175"/>
<dbReference type="RefSeq" id="WP_038280380.1">
    <property type="nucleotide sequence ID" value="NZ_JPME01000011.1"/>
</dbReference>
<reference evidence="1 2" key="1">
    <citation type="submission" date="2014-07" db="EMBL/GenBank/DDBJ databases">
        <title>Draft genome of Clostridium celerecrescens 152B isolated from sediments associated with methane hydrate from Krishna Godavari basin.</title>
        <authorList>
            <person name="Honkalas V.S."/>
            <person name="Dabir A.P."/>
            <person name="Arora P."/>
            <person name="Dhakephalkar P.K."/>
        </authorList>
    </citation>
    <scope>NUCLEOTIDE SEQUENCE [LARGE SCALE GENOMIC DNA]</scope>
    <source>
        <strain evidence="1 2">152B</strain>
    </source>
</reference>
<name>A0A084JND7_9FIRM</name>
<evidence type="ECO:0000313" key="2">
    <source>
        <dbReference type="Proteomes" id="UP000028525"/>
    </source>
</evidence>
<protein>
    <submittedName>
        <fullName evidence="1">SufBD protein</fullName>
    </submittedName>
</protein>
<accession>A0A084JND7</accession>
<dbReference type="AlphaFoldDB" id="A0A084JND7"/>
<dbReference type="Gene3D" id="1.25.10.10">
    <property type="entry name" value="Leucine-rich Repeat Variant"/>
    <property type="match status" value="1"/>
</dbReference>